<evidence type="ECO:0000313" key="4">
    <source>
        <dbReference type="Proteomes" id="UP000317713"/>
    </source>
</evidence>
<dbReference type="AlphaFoldDB" id="A0A517I5V8"/>
<dbReference type="SUPFAM" id="SSF55347">
    <property type="entry name" value="Glyceraldehyde-3-phosphate dehydrogenase-like, C-terminal domain"/>
    <property type="match status" value="1"/>
</dbReference>
<sequence length="354" mass="39610">MTNRRNWKIGIIGAGGITEAHLEAIKEEPRAEVVAIADISAEMASYRAKRHDIPQVFIEYETMLQESDTDAIIVCVPNYLHAEATKSALAAGKHLLCEKPMAMNAQEAEEMIEAAKKADKILMVAQNNRFRSDSLQVKTWLKEGKLGNIYHAKTGWVRRNGIPGWGSWFTQKEWAGGGPLIDIGVHMLDLTLWLLDHPKPVSVLGQTYAQFGPHKRGLSEWGRIDDSGKFDVEDMAVAMITFENGLSLTLDASWASHIEEENVFLQLYGQEGGASLRLLDNQFTLYHEWNGVTASTEIKPKPQKERVLLFRNFIDAIEGKAEALCTPEQALYINRLIEAIYASAQKGEAVRFKT</sequence>
<dbReference type="InterPro" id="IPR000683">
    <property type="entry name" value="Gfo/Idh/MocA-like_OxRdtase_N"/>
</dbReference>
<name>A0A517I5V8_BREBE</name>
<dbReference type="RefSeq" id="WP_144615700.1">
    <property type="nucleotide sequence ID" value="NZ_CP042161.1"/>
</dbReference>
<dbReference type="PANTHER" id="PTHR43249">
    <property type="entry name" value="UDP-N-ACETYL-2-AMINO-2-DEOXY-D-GLUCURONATE OXIDASE"/>
    <property type="match status" value="1"/>
</dbReference>
<dbReference type="Gene3D" id="3.40.50.720">
    <property type="entry name" value="NAD(P)-binding Rossmann-like Domain"/>
    <property type="match status" value="1"/>
</dbReference>
<dbReference type="GO" id="GO:0000166">
    <property type="term" value="F:nucleotide binding"/>
    <property type="evidence" value="ECO:0007669"/>
    <property type="project" value="InterPro"/>
</dbReference>
<dbReference type="PANTHER" id="PTHR43249:SF1">
    <property type="entry name" value="D-GLUCOSIDE 3-DEHYDROGENASE"/>
    <property type="match status" value="1"/>
</dbReference>
<protein>
    <submittedName>
        <fullName evidence="3">Gfo/Idh/MocA family oxidoreductase</fullName>
    </submittedName>
</protein>
<dbReference type="InterPro" id="IPR036291">
    <property type="entry name" value="NAD(P)-bd_dom_sf"/>
</dbReference>
<dbReference type="InterPro" id="IPR052515">
    <property type="entry name" value="Gfo/Idh/MocA_Oxidoreductase"/>
</dbReference>
<accession>A0A517I5V8</accession>
<dbReference type="InterPro" id="IPR055170">
    <property type="entry name" value="GFO_IDH_MocA-like_dom"/>
</dbReference>
<feature type="domain" description="Gfo/Idh/MocA-like oxidoreductase N-terminal" evidence="1">
    <location>
        <begin position="8"/>
        <end position="125"/>
    </location>
</feature>
<evidence type="ECO:0000313" key="3">
    <source>
        <dbReference type="EMBL" id="QDS34247.1"/>
    </source>
</evidence>
<organism evidence="3 4">
    <name type="scientific">Brevibacillus brevis</name>
    <name type="common">Bacillus brevis</name>
    <dbReference type="NCBI Taxonomy" id="1393"/>
    <lineage>
        <taxon>Bacteria</taxon>
        <taxon>Bacillati</taxon>
        <taxon>Bacillota</taxon>
        <taxon>Bacilli</taxon>
        <taxon>Bacillales</taxon>
        <taxon>Paenibacillaceae</taxon>
        <taxon>Brevibacillus</taxon>
    </lineage>
</organism>
<dbReference type="SUPFAM" id="SSF51735">
    <property type="entry name" value="NAD(P)-binding Rossmann-fold domains"/>
    <property type="match status" value="1"/>
</dbReference>
<dbReference type="Pfam" id="PF22725">
    <property type="entry name" value="GFO_IDH_MocA_C3"/>
    <property type="match status" value="1"/>
</dbReference>
<feature type="domain" description="GFO/IDH/MocA-like oxidoreductase" evidence="2">
    <location>
        <begin position="135"/>
        <end position="274"/>
    </location>
</feature>
<gene>
    <name evidence="3" type="ORF">FPS98_09795</name>
</gene>
<dbReference type="EMBL" id="CP042161">
    <property type="protein sequence ID" value="QDS34247.1"/>
    <property type="molecule type" value="Genomic_DNA"/>
</dbReference>
<dbReference type="Proteomes" id="UP000317713">
    <property type="component" value="Chromosome"/>
</dbReference>
<proteinExistence type="predicted"/>
<reference evidence="3 4" key="1">
    <citation type="submission" date="2019-07" db="EMBL/GenBank/DDBJ databases">
        <title>Characterization of Brevibacillus brevis HK544, as a potential biocontrol agent.</title>
        <authorList>
            <person name="Kim H."/>
        </authorList>
    </citation>
    <scope>NUCLEOTIDE SEQUENCE [LARGE SCALE GENOMIC DNA]</scope>
    <source>
        <strain evidence="3 4">HK544</strain>
    </source>
</reference>
<dbReference type="Pfam" id="PF01408">
    <property type="entry name" value="GFO_IDH_MocA"/>
    <property type="match status" value="1"/>
</dbReference>
<evidence type="ECO:0000259" key="1">
    <source>
        <dbReference type="Pfam" id="PF01408"/>
    </source>
</evidence>
<dbReference type="Gene3D" id="3.30.360.10">
    <property type="entry name" value="Dihydrodipicolinate Reductase, domain 2"/>
    <property type="match status" value="1"/>
</dbReference>
<evidence type="ECO:0000259" key="2">
    <source>
        <dbReference type="Pfam" id="PF22725"/>
    </source>
</evidence>